<comment type="caution">
    <text evidence="1">The sequence shown here is derived from an EMBL/GenBank/DDBJ whole genome shotgun (WGS) entry which is preliminary data.</text>
</comment>
<reference evidence="1 2" key="1">
    <citation type="journal article" date="2021" name="Nat. Commun.">
        <title>Genetic determinants of endophytism in the Arabidopsis root mycobiome.</title>
        <authorList>
            <person name="Mesny F."/>
            <person name="Miyauchi S."/>
            <person name="Thiergart T."/>
            <person name="Pickel B."/>
            <person name="Atanasova L."/>
            <person name="Karlsson M."/>
            <person name="Huettel B."/>
            <person name="Barry K.W."/>
            <person name="Haridas S."/>
            <person name="Chen C."/>
            <person name="Bauer D."/>
            <person name="Andreopoulos W."/>
            <person name="Pangilinan J."/>
            <person name="LaButti K."/>
            <person name="Riley R."/>
            <person name="Lipzen A."/>
            <person name="Clum A."/>
            <person name="Drula E."/>
            <person name="Henrissat B."/>
            <person name="Kohler A."/>
            <person name="Grigoriev I.V."/>
            <person name="Martin F.M."/>
            <person name="Hacquard S."/>
        </authorList>
    </citation>
    <scope>NUCLEOTIDE SEQUENCE [LARGE SCALE GENOMIC DNA]</scope>
    <source>
        <strain evidence="1 2">MPI-CAGE-CH-0241</strain>
    </source>
</reference>
<evidence type="ECO:0000313" key="2">
    <source>
        <dbReference type="Proteomes" id="UP000777438"/>
    </source>
</evidence>
<dbReference type="Proteomes" id="UP000777438">
    <property type="component" value="Unassembled WGS sequence"/>
</dbReference>
<gene>
    <name evidence="1" type="ORF">B0T10DRAFT_497093</name>
</gene>
<sequence length="176" mass="20523">MPQQVAVALYHRDRFSHRNARQTFGYEAYHWGIIVVPEISRGQDCHCFEATDTSEIDPVTFRMTNPTMDWWFRVKENVDPSPTDKYLGCIVIGQISDEVSSTALRDFFEKVPLPVKNTNPQQSCMTWAVDAIRALRRQGWAREFDIDQFKDWALSYADERMKGSDSREPSVKYYNV</sequence>
<name>A0A9P8VVA8_9HYPO</name>
<dbReference type="AlphaFoldDB" id="A0A9P8VVA8"/>
<proteinExistence type="predicted"/>
<protein>
    <submittedName>
        <fullName evidence="1">Uncharacterized protein</fullName>
    </submittedName>
</protein>
<dbReference type="Pfam" id="PF21858">
    <property type="entry name" value="DUF6914"/>
    <property type="match status" value="1"/>
</dbReference>
<dbReference type="OrthoDB" id="4924482at2759"/>
<dbReference type="InterPro" id="IPR054208">
    <property type="entry name" value="DUF6914"/>
</dbReference>
<organism evidence="1 2">
    <name type="scientific">Thelonectria olida</name>
    <dbReference type="NCBI Taxonomy" id="1576542"/>
    <lineage>
        <taxon>Eukaryota</taxon>
        <taxon>Fungi</taxon>
        <taxon>Dikarya</taxon>
        <taxon>Ascomycota</taxon>
        <taxon>Pezizomycotina</taxon>
        <taxon>Sordariomycetes</taxon>
        <taxon>Hypocreomycetidae</taxon>
        <taxon>Hypocreales</taxon>
        <taxon>Nectriaceae</taxon>
        <taxon>Thelonectria</taxon>
    </lineage>
</organism>
<dbReference type="EMBL" id="JAGPYM010000031">
    <property type="protein sequence ID" value="KAH6877134.1"/>
    <property type="molecule type" value="Genomic_DNA"/>
</dbReference>
<accession>A0A9P8VVA8</accession>
<keyword evidence="2" id="KW-1185">Reference proteome</keyword>
<evidence type="ECO:0000313" key="1">
    <source>
        <dbReference type="EMBL" id="KAH6877134.1"/>
    </source>
</evidence>